<protein>
    <recommendedName>
        <fullName evidence="4">Late embryogenesis abundant protein LEA-2 subgroup domain-containing protein</fullName>
    </recommendedName>
</protein>
<dbReference type="Proteomes" id="UP001367508">
    <property type="component" value="Unassembled WGS sequence"/>
</dbReference>
<reference evidence="2 3" key="1">
    <citation type="submission" date="2024-01" db="EMBL/GenBank/DDBJ databases">
        <title>The genomes of 5 underutilized Papilionoideae crops provide insights into root nodulation and disease resistanc.</title>
        <authorList>
            <person name="Jiang F."/>
        </authorList>
    </citation>
    <scope>NUCLEOTIDE SEQUENCE [LARGE SCALE GENOMIC DNA]</scope>
    <source>
        <strain evidence="2">LVBAO_FW01</strain>
        <tissue evidence="2">Leaves</tissue>
    </source>
</reference>
<dbReference type="EMBL" id="JAYMYQ010000009">
    <property type="protein sequence ID" value="KAK7312678.1"/>
    <property type="molecule type" value="Genomic_DNA"/>
</dbReference>
<sequence>MDDHKNEYPLEDSTLNRVYAATTAFLGEWLILLLTCSIALFFIPLTPTFTLHSTSVSLLNITPLTHNRFTANLTVGFLIQDSNPIATTINYHSFHVSLFHRQQTLSTFSLHDSFQQETTIQANFPNVSLAVDQWGLDHGATQPHGTSCGLAHVDLWFTVNATYTQWPTVRDTLQGRCGEVKFELCSSGVTSFLQSCHVYSGLVHNVRLVLLALLILLLVTAAAVPLIVQKFFCSQS</sequence>
<name>A0AAN9PXY3_CANGL</name>
<dbReference type="AlphaFoldDB" id="A0AAN9PXY3"/>
<keyword evidence="1" id="KW-0472">Membrane</keyword>
<organism evidence="2 3">
    <name type="scientific">Canavalia gladiata</name>
    <name type="common">Sword bean</name>
    <name type="synonym">Dolichos gladiatus</name>
    <dbReference type="NCBI Taxonomy" id="3824"/>
    <lineage>
        <taxon>Eukaryota</taxon>
        <taxon>Viridiplantae</taxon>
        <taxon>Streptophyta</taxon>
        <taxon>Embryophyta</taxon>
        <taxon>Tracheophyta</taxon>
        <taxon>Spermatophyta</taxon>
        <taxon>Magnoliopsida</taxon>
        <taxon>eudicotyledons</taxon>
        <taxon>Gunneridae</taxon>
        <taxon>Pentapetalae</taxon>
        <taxon>rosids</taxon>
        <taxon>fabids</taxon>
        <taxon>Fabales</taxon>
        <taxon>Fabaceae</taxon>
        <taxon>Papilionoideae</taxon>
        <taxon>50 kb inversion clade</taxon>
        <taxon>NPAAA clade</taxon>
        <taxon>indigoferoid/millettioid clade</taxon>
        <taxon>Phaseoleae</taxon>
        <taxon>Canavalia</taxon>
    </lineage>
</organism>
<proteinExistence type="predicted"/>
<keyword evidence="1" id="KW-1133">Transmembrane helix</keyword>
<evidence type="ECO:0008006" key="4">
    <source>
        <dbReference type="Google" id="ProtNLM"/>
    </source>
</evidence>
<evidence type="ECO:0000313" key="3">
    <source>
        <dbReference type="Proteomes" id="UP001367508"/>
    </source>
</evidence>
<comment type="caution">
    <text evidence="2">The sequence shown here is derived from an EMBL/GenBank/DDBJ whole genome shotgun (WGS) entry which is preliminary data.</text>
</comment>
<accession>A0AAN9PXY3</accession>
<feature type="transmembrane region" description="Helical" evidence="1">
    <location>
        <begin position="208"/>
        <end position="228"/>
    </location>
</feature>
<evidence type="ECO:0000256" key="1">
    <source>
        <dbReference type="SAM" id="Phobius"/>
    </source>
</evidence>
<evidence type="ECO:0000313" key="2">
    <source>
        <dbReference type="EMBL" id="KAK7312678.1"/>
    </source>
</evidence>
<gene>
    <name evidence="2" type="ORF">VNO77_36737</name>
</gene>
<feature type="transmembrane region" description="Helical" evidence="1">
    <location>
        <begin position="20"/>
        <end position="43"/>
    </location>
</feature>
<keyword evidence="3" id="KW-1185">Reference proteome</keyword>
<keyword evidence="1" id="KW-0812">Transmembrane</keyword>